<proteinExistence type="inferred from homology"/>
<evidence type="ECO:0000256" key="3">
    <source>
        <dbReference type="ARBA" id="ARBA00010763"/>
    </source>
</evidence>
<keyword evidence="9" id="KW-1185">Reference proteome</keyword>
<comment type="similarity">
    <text evidence="3 6">Belongs to the MoeA family.</text>
</comment>
<feature type="domain" description="MoaB/Mog" evidence="7">
    <location>
        <begin position="185"/>
        <end position="321"/>
    </location>
</feature>
<dbReference type="InterPro" id="IPR001453">
    <property type="entry name" value="MoaB/Mog_dom"/>
</dbReference>
<dbReference type="Gene3D" id="2.170.190.11">
    <property type="entry name" value="Molybdopterin biosynthesis moea protein, domain 3"/>
    <property type="match status" value="1"/>
</dbReference>
<evidence type="ECO:0000313" key="9">
    <source>
        <dbReference type="Proteomes" id="UP000640426"/>
    </source>
</evidence>
<sequence length="402" mass="41492">MAADPTALGVALLPVAEAQARLFVMVPPVAPERAPLRAAAGRWAAQDILARRTQPAADLSAMDGYAIRHADLPGPWRVVGESAAGNPFNGTVAAGEAARIFTGAAMPAGTDTVLIQEEAARDGERLILTGEGPGHHGRNVRRRGLDFSEGQPLVRVGERLTPARIAVAATGGHGDLPVRRRLRVAIAATGDELVPPGSDPTGLSLPESNGAMLAAMLAHLPVDVIDLGILPDRLDTLRDTFAGVEADLLVTTGGASVGDHDLVRPAIEAAGGVIDFWRIALRPGKPMMAGRLGDAIVLGLPGNPVSAFVTATLFVLPVVAHLGGAGDPLPLVTSALLGEPLPANQGRTDYLRAEIRDGRAFASTIQDSSMLLTLARSTCLIIRPAHAPAAQAGESAEILVIA</sequence>
<dbReference type="Gene3D" id="3.90.105.10">
    <property type="entry name" value="Molybdopterin biosynthesis moea protein, domain 2"/>
    <property type="match status" value="1"/>
</dbReference>
<comment type="pathway">
    <text evidence="2 6">Cofactor biosynthesis; molybdopterin biosynthesis.</text>
</comment>
<dbReference type="Proteomes" id="UP000640426">
    <property type="component" value="Unassembled WGS sequence"/>
</dbReference>
<dbReference type="PANTHER" id="PTHR10192:SF5">
    <property type="entry name" value="GEPHYRIN"/>
    <property type="match status" value="1"/>
</dbReference>
<dbReference type="Pfam" id="PF00994">
    <property type="entry name" value="MoCF_biosynth"/>
    <property type="match status" value="1"/>
</dbReference>
<dbReference type="InterPro" id="IPR036135">
    <property type="entry name" value="MoeA_linker/N_sf"/>
</dbReference>
<evidence type="ECO:0000313" key="8">
    <source>
        <dbReference type="EMBL" id="MBJ6121261.1"/>
    </source>
</evidence>
<dbReference type="SUPFAM" id="SSF53218">
    <property type="entry name" value="Molybdenum cofactor biosynthesis proteins"/>
    <property type="match status" value="1"/>
</dbReference>
<dbReference type="Gene3D" id="3.40.980.10">
    <property type="entry name" value="MoaB/Mog-like domain"/>
    <property type="match status" value="1"/>
</dbReference>
<reference evidence="9" key="1">
    <citation type="submission" date="2020-12" db="EMBL/GenBank/DDBJ databases">
        <title>Hymenobacter sp.</title>
        <authorList>
            <person name="Kim M.K."/>
        </authorList>
    </citation>
    <scope>NUCLEOTIDE SEQUENCE [LARGE SCALE GENOMIC DNA]</scope>
    <source>
        <strain evidence="9">BT553</strain>
    </source>
</reference>
<keyword evidence="6" id="KW-0479">Metal-binding</keyword>
<evidence type="ECO:0000259" key="7">
    <source>
        <dbReference type="SMART" id="SM00852"/>
    </source>
</evidence>
<dbReference type="PANTHER" id="PTHR10192">
    <property type="entry name" value="MOLYBDOPTERIN BIOSYNTHESIS PROTEIN"/>
    <property type="match status" value="1"/>
</dbReference>
<evidence type="ECO:0000256" key="1">
    <source>
        <dbReference type="ARBA" id="ARBA00002901"/>
    </source>
</evidence>
<dbReference type="Gene3D" id="2.40.340.10">
    <property type="entry name" value="MoeA, C-terminal, domain IV"/>
    <property type="match status" value="1"/>
</dbReference>
<protein>
    <recommendedName>
        <fullName evidence="6">Molybdopterin molybdenumtransferase</fullName>
        <ecNumber evidence="6">2.10.1.1</ecNumber>
    </recommendedName>
</protein>
<dbReference type="SUPFAM" id="SSF63882">
    <property type="entry name" value="MoeA N-terminal region -like"/>
    <property type="match status" value="1"/>
</dbReference>
<dbReference type="InterPro" id="IPR036688">
    <property type="entry name" value="MoeA_C_domain_IV_sf"/>
</dbReference>
<evidence type="ECO:0000256" key="5">
    <source>
        <dbReference type="ARBA" id="ARBA00047317"/>
    </source>
</evidence>
<evidence type="ECO:0000256" key="6">
    <source>
        <dbReference type="RuleBase" id="RU365090"/>
    </source>
</evidence>
<organism evidence="8 9">
    <name type="scientific">Sphingomonas mollis</name>
    <dbReference type="NCBI Taxonomy" id="2795726"/>
    <lineage>
        <taxon>Bacteria</taxon>
        <taxon>Pseudomonadati</taxon>
        <taxon>Pseudomonadota</taxon>
        <taxon>Alphaproteobacteria</taxon>
        <taxon>Sphingomonadales</taxon>
        <taxon>Sphingomonadaceae</taxon>
        <taxon>Sphingomonas</taxon>
    </lineage>
</organism>
<dbReference type="EC" id="2.10.1.1" evidence="6"/>
<dbReference type="RefSeq" id="WP_199035946.1">
    <property type="nucleotide sequence ID" value="NZ_JAELXS010000002.1"/>
</dbReference>
<keyword evidence="4 6" id="KW-0501">Molybdenum cofactor biosynthesis</keyword>
<keyword evidence="6" id="KW-0500">Molybdenum</keyword>
<comment type="function">
    <text evidence="1 6">Catalyzes the insertion of molybdate into adenylated molybdopterin with the concomitant release of AMP.</text>
</comment>
<dbReference type="InterPro" id="IPR036425">
    <property type="entry name" value="MoaB/Mog-like_dom_sf"/>
</dbReference>
<evidence type="ECO:0000256" key="2">
    <source>
        <dbReference type="ARBA" id="ARBA00005046"/>
    </source>
</evidence>
<keyword evidence="6" id="KW-0460">Magnesium</keyword>
<dbReference type="Pfam" id="PF03454">
    <property type="entry name" value="MoeA_C"/>
    <property type="match status" value="1"/>
</dbReference>
<dbReference type="SMART" id="SM00852">
    <property type="entry name" value="MoCF_biosynth"/>
    <property type="match status" value="1"/>
</dbReference>
<dbReference type="InterPro" id="IPR005111">
    <property type="entry name" value="MoeA_C_domain_IV"/>
</dbReference>
<comment type="catalytic activity">
    <reaction evidence="5">
        <text>adenylyl-molybdopterin + molybdate = Mo-molybdopterin + AMP + H(+)</text>
        <dbReference type="Rhea" id="RHEA:35047"/>
        <dbReference type="ChEBI" id="CHEBI:15378"/>
        <dbReference type="ChEBI" id="CHEBI:36264"/>
        <dbReference type="ChEBI" id="CHEBI:62727"/>
        <dbReference type="ChEBI" id="CHEBI:71302"/>
        <dbReference type="ChEBI" id="CHEBI:456215"/>
        <dbReference type="EC" id="2.10.1.1"/>
    </reaction>
</comment>
<dbReference type="Pfam" id="PF03453">
    <property type="entry name" value="MoeA_N"/>
    <property type="match status" value="1"/>
</dbReference>
<keyword evidence="6" id="KW-0808">Transferase</keyword>
<accession>A0ABS0XMJ5</accession>
<dbReference type="EMBL" id="JAELXS010000002">
    <property type="protein sequence ID" value="MBJ6121261.1"/>
    <property type="molecule type" value="Genomic_DNA"/>
</dbReference>
<evidence type="ECO:0000256" key="4">
    <source>
        <dbReference type="ARBA" id="ARBA00023150"/>
    </source>
</evidence>
<comment type="cofactor">
    <cofactor evidence="6">
        <name>Mg(2+)</name>
        <dbReference type="ChEBI" id="CHEBI:18420"/>
    </cofactor>
</comment>
<dbReference type="InterPro" id="IPR005110">
    <property type="entry name" value="MoeA_linker/N"/>
</dbReference>
<dbReference type="InterPro" id="IPR038987">
    <property type="entry name" value="MoeA-like"/>
</dbReference>
<name>A0ABS0XMJ5_9SPHN</name>
<dbReference type="CDD" id="cd00887">
    <property type="entry name" value="MoeA"/>
    <property type="match status" value="1"/>
</dbReference>
<dbReference type="SUPFAM" id="SSF63867">
    <property type="entry name" value="MoeA C-terminal domain-like"/>
    <property type="match status" value="1"/>
</dbReference>
<gene>
    <name evidence="8" type="ORF">JAO74_05580</name>
</gene>
<comment type="caution">
    <text evidence="8">The sequence shown here is derived from an EMBL/GenBank/DDBJ whole genome shotgun (WGS) entry which is preliminary data.</text>
</comment>